<gene>
    <name evidence="7" type="ORF">GGR17_000438</name>
</gene>
<evidence type="ECO:0000256" key="4">
    <source>
        <dbReference type="ARBA" id="ARBA00022989"/>
    </source>
</evidence>
<keyword evidence="8" id="KW-1185">Reference proteome</keyword>
<sequence length="325" mass="33429">MSKPAGLSAMWRKWLIRAGGSAVILAVLFWFLPREAILAGFSAVPLSLFVSVFGVFLLGHVAAAAKWWVLLDRGFPFLLALKAHFGGLAANLCLPGVAGGDAVRAAMAQAAMRDGPKVAAGAVADRLIDMLALGFLSLIGLLMLGGGGAGAGVVTQAVVLVLVLLLGTVFGMPWGVRMLYRLKPGLPGQGFALNMAGGFAALGRRPGLLFVTLGLSMAIQATFVMLTVQLSYAVGVDVPLGAWFVAWPLAKIFAVLPISLGGLGVREASMAALLAQFGGSAPEVVATGLVWQGVLWLTGALGALILLVSGLGARPVEKVASEFSE</sequence>
<feature type="transmembrane region" description="Helical" evidence="6">
    <location>
        <begin position="14"/>
        <end position="32"/>
    </location>
</feature>
<evidence type="ECO:0000313" key="7">
    <source>
        <dbReference type="EMBL" id="MBB4020647.1"/>
    </source>
</evidence>
<protein>
    <submittedName>
        <fullName evidence="7">Uncharacterized membrane protein YbhN (UPF0104 family)</fullName>
    </submittedName>
</protein>
<organism evidence="7 8">
    <name type="scientific">Actibacterium naphthalenivorans</name>
    <dbReference type="NCBI Taxonomy" id="1614693"/>
    <lineage>
        <taxon>Bacteria</taxon>
        <taxon>Pseudomonadati</taxon>
        <taxon>Pseudomonadota</taxon>
        <taxon>Alphaproteobacteria</taxon>
        <taxon>Rhodobacterales</taxon>
        <taxon>Roseobacteraceae</taxon>
        <taxon>Actibacterium</taxon>
    </lineage>
</organism>
<dbReference type="EMBL" id="JACIEQ010000001">
    <property type="protein sequence ID" value="MBB4020647.1"/>
    <property type="molecule type" value="Genomic_DNA"/>
</dbReference>
<dbReference type="AlphaFoldDB" id="A0A840CEK5"/>
<dbReference type="InterPro" id="IPR022791">
    <property type="entry name" value="L-PG_synthase/AglD"/>
</dbReference>
<dbReference type="PANTHER" id="PTHR40277:SF1">
    <property type="entry name" value="BLL5419 PROTEIN"/>
    <property type="match status" value="1"/>
</dbReference>
<feature type="transmembrane region" description="Helical" evidence="6">
    <location>
        <begin position="284"/>
        <end position="308"/>
    </location>
</feature>
<proteinExistence type="predicted"/>
<keyword evidence="4 6" id="KW-1133">Transmembrane helix</keyword>
<comment type="subcellular location">
    <subcellularLocation>
        <location evidence="1">Cell membrane</location>
        <topology evidence="1">Multi-pass membrane protein</topology>
    </subcellularLocation>
</comment>
<keyword evidence="2" id="KW-1003">Cell membrane</keyword>
<feature type="transmembrane region" description="Helical" evidence="6">
    <location>
        <begin position="44"/>
        <end position="65"/>
    </location>
</feature>
<feature type="transmembrane region" description="Helical" evidence="6">
    <location>
        <begin position="153"/>
        <end position="176"/>
    </location>
</feature>
<dbReference type="Pfam" id="PF03706">
    <property type="entry name" value="LPG_synthase_TM"/>
    <property type="match status" value="1"/>
</dbReference>
<evidence type="ECO:0000256" key="5">
    <source>
        <dbReference type="ARBA" id="ARBA00023136"/>
    </source>
</evidence>
<evidence type="ECO:0000256" key="2">
    <source>
        <dbReference type="ARBA" id="ARBA00022475"/>
    </source>
</evidence>
<dbReference type="GO" id="GO:0005886">
    <property type="term" value="C:plasma membrane"/>
    <property type="evidence" value="ECO:0007669"/>
    <property type="project" value="UniProtKB-SubCell"/>
</dbReference>
<dbReference type="Proteomes" id="UP000585681">
    <property type="component" value="Unassembled WGS sequence"/>
</dbReference>
<comment type="caution">
    <text evidence="7">The sequence shown here is derived from an EMBL/GenBank/DDBJ whole genome shotgun (WGS) entry which is preliminary data.</text>
</comment>
<evidence type="ECO:0000313" key="8">
    <source>
        <dbReference type="Proteomes" id="UP000585681"/>
    </source>
</evidence>
<dbReference type="PANTHER" id="PTHR40277">
    <property type="entry name" value="BLL5419 PROTEIN"/>
    <property type="match status" value="1"/>
</dbReference>
<feature type="transmembrane region" description="Helical" evidence="6">
    <location>
        <begin position="240"/>
        <end position="263"/>
    </location>
</feature>
<name>A0A840CEK5_9RHOB</name>
<accession>A0A840CEK5</accession>
<keyword evidence="3 6" id="KW-0812">Transmembrane</keyword>
<keyword evidence="5 6" id="KW-0472">Membrane</keyword>
<feature type="transmembrane region" description="Helical" evidence="6">
    <location>
        <begin position="127"/>
        <end position="147"/>
    </location>
</feature>
<evidence type="ECO:0000256" key="1">
    <source>
        <dbReference type="ARBA" id="ARBA00004651"/>
    </source>
</evidence>
<evidence type="ECO:0000256" key="6">
    <source>
        <dbReference type="SAM" id="Phobius"/>
    </source>
</evidence>
<evidence type="ECO:0000256" key="3">
    <source>
        <dbReference type="ARBA" id="ARBA00022692"/>
    </source>
</evidence>
<reference evidence="7 8" key="1">
    <citation type="submission" date="2020-08" db="EMBL/GenBank/DDBJ databases">
        <title>Genomic Encyclopedia of Type Strains, Phase IV (KMG-IV): sequencing the most valuable type-strain genomes for metagenomic binning, comparative biology and taxonomic classification.</title>
        <authorList>
            <person name="Goeker M."/>
        </authorList>
    </citation>
    <scope>NUCLEOTIDE SEQUENCE [LARGE SCALE GENOMIC DNA]</scope>
    <source>
        <strain evidence="7 8">DSM 105040</strain>
    </source>
</reference>
<dbReference type="RefSeq" id="WP_082386529.1">
    <property type="nucleotide sequence ID" value="NZ_JACIEQ010000001.1"/>
</dbReference>
<feature type="transmembrane region" description="Helical" evidence="6">
    <location>
        <begin position="208"/>
        <end position="228"/>
    </location>
</feature>